<organism evidence="2 3">
    <name type="scientific">Sphingomonas lutea</name>
    <dbReference type="NCBI Taxonomy" id="1045317"/>
    <lineage>
        <taxon>Bacteria</taxon>
        <taxon>Pseudomonadati</taxon>
        <taxon>Pseudomonadota</taxon>
        <taxon>Alphaproteobacteria</taxon>
        <taxon>Sphingomonadales</taxon>
        <taxon>Sphingomonadaceae</taxon>
        <taxon>Sphingomonas</taxon>
    </lineage>
</organism>
<dbReference type="Proteomes" id="UP000515971">
    <property type="component" value="Chromosome"/>
</dbReference>
<keyword evidence="3" id="KW-1185">Reference proteome</keyword>
<feature type="signal peptide" evidence="1">
    <location>
        <begin position="1"/>
        <end position="21"/>
    </location>
</feature>
<dbReference type="AlphaFoldDB" id="A0A7G9SFR1"/>
<dbReference type="EMBL" id="CP060718">
    <property type="protein sequence ID" value="QNN66686.1"/>
    <property type="molecule type" value="Genomic_DNA"/>
</dbReference>
<reference evidence="2 3" key="1">
    <citation type="submission" date="2020-08" db="EMBL/GenBank/DDBJ databases">
        <title>Genome sequence of Sphingomonas lutea KCTC 23642T.</title>
        <authorList>
            <person name="Hyun D.-W."/>
            <person name="Bae J.-W."/>
        </authorList>
    </citation>
    <scope>NUCLEOTIDE SEQUENCE [LARGE SCALE GENOMIC DNA]</scope>
    <source>
        <strain evidence="2 3">KCTC 23642</strain>
    </source>
</reference>
<dbReference type="PANTHER" id="PTHR37691">
    <property type="entry name" value="BLR3518 PROTEIN"/>
    <property type="match status" value="1"/>
</dbReference>
<name>A0A7G9SFR1_9SPHN</name>
<dbReference type="InterPro" id="IPR003787">
    <property type="entry name" value="Sulphur_relay_DsrE/F-like"/>
</dbReference>
<evidence type="ECO:0000256" key="1">
    <source>
        <dbReference type="SAM" id="SignalP"/>
    </source>
</evidence>
<dbReference type="Gene3D" id="3.40.1260.10">
    <property type="entry name" value="DsrEFH-like"/>
    <property type="match status" value="1"/>
</dbReference>
<proteinExistence type="predicted"/>
<dbReference type="SUPFAM" id="SSF75169">
    <property type="entry name" value="DsrEFH-like"/>
    <property type="match status" value="1"/>
</dbReference>
<dbReference type="KEGG" id="slut:H9L13_08280"/>
<evidence type="ECO:0000313" key="3">
    <source>
        <dbReference type="Proteomes" id="UP000515971"/>
    </source>
</evidence>
<sequence length="179" mass="18366">MKSHLVLVGALAGLVSSPALADASKFSHGPVIQGFGAVAKVDADLAIPANLDHKIAYDIGSGSPGTKSKGLDGVARLINMLAANGVPMSRIHPAVVVHNAALWDVTTDAKYTQQFGTANPNTELVKQLLAKGVPIYVCGQSAAMSDVAKADLIPGVKVALSAMNAHAILDSQGYSLNPF</sequence>
<feature type="chain" id="PRO_5029009715" evidence="1">
    <location>
        <begin position="22"/>
        <end position="179"/>
    </location>
</feature>
<dbReference type="PANTHER" id="PTHR37691:SF1">
    <property type="entry name" value="BLR3518 PROTEIN"/>
    <property type="match status" value="1"/>
</dbReference>
<keyword evidence="1" id="KW-0732">Signal</keyword>
<gene>
    <name evidence="2" type="ORF">H9L13_08280</name>
</gene>
<evidence type="ECO:0000313" key="2">
    <source>
        <dbReference type="EMBL" id="QNN66686.1"/>
    </source>
</evidence>
<accession>A0A7G9SFR1</accession>
<protein>
    <submittedName>
        <fullName evidence="2">DsrE family protein</fullName>
    </submittedName>
</protein>
<dbReference type="RefSeq" id="WP_187537278.1">
    <property type="nucleotide sequence ID" value="NZ_BAABJT010000001.1"/>
</dbReference>
<dbReference type="Pfam" id="PF02635">
    <property type="entry name" value="DsrE"/>
    <property type="match status" value="1"/>
</dbReference>
<dbReference type="InterPro" id="IPR027396">
    <property type="entry name" value="DsrEFH-like"/>
</dbReference>